<name>A0A2W5S0B3_CERSP</name>
<dbReference type="AlphaFoldDB" id="A0A2W5S0B3"/>
<proteinExistence type="predicted"/>
<dbReference type="Proteomes" id="UP000248975">
    <property type="component" value="Unassembled WGS sequence"/>
</dbReference>
<comment type="caution">
    <text evidence="1">The sequence shown here is derived from an EMBL/GenBank/DDBJ whole genome shotgun (WGS) entry which is preliminary data.</text>
</comment>
<evidence type="ECO:0000313" key="1">
    <source>
        <dbReference type="EMBL" id="PZQ94532.1"/>
    </source>
</evidence>
<organism evidence="1 2">
    <name type="scientific">Cereibacter sphaeroides</name>
    <name type="common">Rhodobacter sphaeroides</name>
    <dbReference type="NCBI Taxonomy" id="1063"/>
    <lineage>
        <taxon>Bacteria</taxon>
        <taxon>Pseudomonadati</taxon>
        <taxon>Pseudomonadota</taxon>
        <taxon>Alphaproteobacteria</taxon>
        <taxon>Rhodobacterales</taxon>
        <taxon>Paracoccaceae</taxon>
        <taxon>Cereibacter</taxon>
    </lineage>
</organism>
<protein>
    <submittedName>
        <fullName evidence="1">Uncharacterized protein</fullName>
    </submittedName>
</protein>
<dbReference type="EMBL" id="QFQS01000019">
    <property type="protein sequence ID" value="PZQ94532.1"/>
    <property type="molecule type" value="Genomic_DNA"/>
</dbReference>
<evidence type="ECO:0000313" key="2">
    <source>
        <dbReference type="Proteomes" id="UP000248975"/>
    </source>
</evidence>
<accession>A0A2W5S0B3</accession>
<gene>
    <name evidence="1" type="ORF">DI533_22070</name>
</gene>
<reference evidence="1 2" key="1">
    <citation type="submission" date="2017-08" db="EMBL/GenBank/DDBJ databases">
        <title>Infants hospitalized years apart are colonized by the same room-sourced microbial strains.</title>
        <authorList>
            <person name="Brooks B."/>
            <person name="Olm M.R."/>
            <person name="Firek B.A."/>
            <person name="Baker R."/>
            <person name="Thomas B.C."/>
            <person name="Morowitz M.J."/>
            <person name="Banfield J.F."/>
        </authorList>
    </citation>
    <scope>NUCLEOTIDE SEQUENCE [LARGE SCALE GENOMIC DNA]</scope>
    <source>
        <strain evidence="1">S2_003_000_R2_11</strain>
    </source>
</reference>
<sequence>MFKNFTAQKSEVDWNDGVPIVNIRRITPDFIAEQLDTTSGEGQRIQVALVEEGWIEPEKFTPTRKGMALSQHDDRPKLPRAEAEALLAKVLDWAERTNAATGARVKVKTVHLYGSLLQGVDEVGDVDLFVEFNTMGLDMDLQPEDMERENELSEELASISDYISPSSALDREMMADVPMRQVFP</sequence>